<gene>
    <name evidence="2" type="ORF">BCR38DRAFT_460741</name>
</gene>
<evidence type="ECO:0000313" key="2">
    <source>
        <dbReference type="EMBL" id="ORY58909.1"/>
    </source>
</evidence>
<proteinExistence type="predicted"/>
<keyword evidence="3" id="KW-1185">Reference proteome</keyword>
<dbReference type="CDD" id="cd00143">
    <property type="entry name" value="PP2Cc"/>
    <property type="match status" value="1"/>
</dbReference>
<dbReference type="PROSITE" id="PS51746">
    <property type="entry name" value="PPM_2"/>
    <property type="match status" value="1"/>
</dbReference>
<comment type="caution">
    <text evidence="2">The sequence shown here is derived from an EMBL/GenBank/DDBJ whole genome shotgun (WGS) entry which is preliminary data.</text>
</comment>
<accession>A0A1Y2DI44</accession>
<dbReference type="InParanoid" id="A0A1Y2DI44"/>
<dbReference type="SMART" id="SM00332">
    <property type="entry name" value="PP2Cc"/>
    <property type="match status" value="1"/>
</dbReference>
<evidence type="ECO:0000259" key="1">
    <source>
        <dbReference type="PROSITE" id="PS51746"/>
    </source>
</evidence>
<dbReference type="Proteomes" id="UP000193689">
    <property type="component" value="Unassembled WGS sequence"/>
</dbReference>
<evidence type="ECO:0000313" key="3">
    <source>
        <dbReference type="Proteomes" id="UP000193689"/>
    </source>
</evidence>
<sequence length="431" mass="47228">MFTCTTLPRLRSCASIRVTCRPGPDEAEVSRILNQDKGAYTRRGANGSGFEQYDGVRIASNGPTEDFFVHGMFPSPLAGGGGGNWMAWGVFDGHAGSQTAEHLTKQLLPFVRHSLQDVTRSISPRVQESENAPVEAVQSAIKNAFVALDDAIINGAIEAVRNDESYQDKVMKLAIGYAGSCALLSLFDPDTKTLHVACAGDSRAVLGRKGADGTWETVPLSVDQTGANEAEIARINAEHPGEEGICKNGRMLGLMVTRALGDGRWKWTNEFQKEVTSAYNAPALNAKYPIKTPPYLIAEPVVTSTKINTEQPTFLIMASDGLWDRLSSEQAVGLIIQWLDWRAKGKPLSQGPEKQYAPFDLQRYSWETENPIKFREERTTIQDDNAAVHLVRNALGGNNHEMVAGTLVFGPPFSRYVRDDITVQVVIFKSQ</sequence>
<dbReference type="Pfam" id="PF00481">
    <property type="entry name" value="PP2C"/>
    <property type="match status" value="1"/>
</dbReference>
<dbReference type="EMBL" id="MCFJ01000015">
    <property type="protein sequence ID" value="ORY58909.1"/>
    <property type="molecule type" value="Genomic_DNA"/>
</dbReference>
<reference evidence="2 3" key="1">
    <citation type="submission" date="2016-07" db="EMBL/GenBank/DDBJ databases">
        <title>Pervasive Adenine N6-methylation of Active Genes in Fungi.</title>
        <authorList>
            <consortium name="DOE Joint Genome Institute"/>
            <person name="Mondo S.J."/>
            <person name="Dannebaum R.O."/>
            <person name="Kuo R.C."/>
            <person name="Labutti K."/>
            <person name="Haridas S."/>
            <person name="Kuo A."/>
            <person name="Salamov A."/>
            <person name="Ahrendt S.R."/>
            <person name="Lipzen A."/>
            <person name="Sullivan W."/>
            <person name="Andreopoulos W.B."/>
            <person name="Clum A."/>
            <person name="Lindquist E."/>
            <person name="Daum C."/>
            <person name="Ramamoorthy G.K."/>
            <person name="Gryganskyi A."/>
            <person name="Culley D."/>
            <person name="Magnuson J.K."/>
            <person name="James T.Y."/>
            <person name="O'Malley M.A."/>
            <person name="Stajich J.E."/>
            <person name="Spatafora J.W."/>
            <person name="Visel A."/>
            <person name="Grigoriev I.V."/>
        </authorList>
    </citation>
    <scope>NUCLEOTIDE SEQUENCE [LARGE SCALE GENOMIC DNA]</scope>
    <source>
        <strain evidence="2 3">CBS 129021</strain>
    </source>
</reference>
<organism evidence="2 3">
    <name type="scientific">Pseudomassariella vexata</name>
    <dbReference type="NCBI Taxonomy" id="1141098"/>
    <lineage>
        <taxon>Eukaryota</taxon>
        <taxon>Fungi</taxon>
        <taxon>Dikarya</taxon>
        <taxon>Ascomycota</taxon>
        <taxon>Pezizomycotina</taxon>
        <taxon>Sordariomycetes</taxon>
        <taxon>Xylariomycetidae</taxon>
        <taxon>Amphisphaeriales</taxon>
        <taxon>Pseudomassariaceae</taxon>
        <taxon>Pseudomassariella</taxon>
    </lineage>
</organism>
<name>A0A1Y2DI44_9PEZI</name>
<dbReference type="InterPro" id="IPR015655">
    <property type="entry name" value="PP2C"/>
</dbReference>
<protein>
    <submittedName>
        <fullName evidence="2">Phosphatase 2C-like domain-containing protein</fullName>
    </submittedName>
</protein>
<dbReference type="GO" id="GO:0005739">
    <property type="term" value="C:mitochondrion"/>
    <property type="evidence" value="ECO:0007669"/>
    <property type="project" value="TreeGrafter"/>
</dbReference>
<dbReference type="Gene3D" id="3.60.40.10">
    <property type="entry name" value="PPM-type phosphatase domain"/>
    <property type="match status" value="1"/>
</dbReference>
<feature type="domain" description="PPM-type phosphatase" evidence="1">
    <location>
        <begin position="47"/>
        <end position="428"/>
    </location>
</feature>
<dbReference type="STRING" id="1141098.A0A1Y2DI44"/>
<dbReference type="OrthoDB" id="420076at2759"/>
<dbReference type="RefSeq" id="XP_040711721.1">
    <property type="nucleotide sequence ID" value="XM_040862446.1"/>
</dbReference>
<dbReference type="PANTHER" id="PTHR13832">
    <property type="entry name" value="PROTEIN PHOSPHATASE 2C"/>
    <property type="match status" value="1"/>
</dbReference>
<dbReference type="InterPro" id="IPR001932">
    <property type="entry name" value="PPM-type_phosphatase-like_dom"/>
</dbReference>
<dbReference type="AlphaFoldDB" id="A0A1Y2DI44"/>
<dbReference type="SUPFAM" id="SSF81606">
    <property type="entry name" value="PP2C-like"/>
    <property type="match status" value="1"/>
</dbReference>
<dbReference type="GO" id="GO:0004741">
    <property type="term" value="F:[pyruvate dehydrogenase (acetyl-transferring)]-phosphatase activity"/>
    <property type="evidence" value="ECO:0007669"/>
    <property type="project" value="TreeGrafter"/>
</dbReference>
<dbReference type="PANTHER" id="PTHR13832:SF792">
    <property type="entry name" value="GM14286P"/>
    <property type="match status" value="1"/>
</dbReference>
<dbReference type="InterPro" id="IPR036457">
    <property type="entry name" value="PPM-type-like_dom_sf"/>
</dbReference>
<dbReference type="GeneID" id="63778658"/>